<keyword evidence="2" id="KW-1185">Reference proteome</keyword>
<sequence>KSVPLCPLDCISLGGVKICEEISAKDLLVDMLIRETRLANNIELSDVPSNFLLLVNKEIIKIGEHDNANSYSDNAKNKRLWVALGRWLGMEEPVIKRDVPRIIQTAYRNYKKKPESESNRIWKAVRNDDTSENKKFLAKDVPAYAQNLPEMFYRYSSKSWTDAKKYQLQKRLYNHVLNILGQQGYRVINSKQW</sequence>
<dbReference type="EMBL" id="CAJVQB010001866">
    <property type="protein sequence ID" value="CAG8553746.1"/>
    <property type="molecule type" value="Genomic_DNA"/>
</dbReference>
<feature type="non-terminal residue" evidence="1">
    <location>
        <position position="1"/>
    </location>
</feature>
<protein>
    <submittedName>
        <fullName evidence="1">8140_t:CDS:1</fullName>
    </submittedName>
</protein>
<gene>
    <name evidence="1" type="ORF">GMARGA_LOCUS4681</name>
</gene>
<evidence type="ECO:0000313" key="2">
    <source>
        <dbReference type="Proteomes" id="UP000789901"/>
    </source>
</evidence>
<reference evidence="1 2" key="1">
    <citation type="submission" date="2021-06" db="EMBL/GenBank/DDBJ databases">
        <authorList>
            <person name="Kallberg Y."/>
            <person name="Tangrot J."/>
            <person name="Rosling A."/>
        </authorList>
    </citation>
    <scope>NUCLEOTIDE SEQUENCE [LARGE SCALE GENOMIC DNA]</scope>
    <source>
        <strain evidence="1 2">120-4 pot B 10/14</strain>
    </source>
</reference>
<evidence type="ECO:0000313" key="1">
    <source>
        <dbReference type="EMBL" id="CAG8553746.1"/>
    </source>
</evidence>
<name>A0ABN7UBX2_GIGMA</name>
<accession>A0ABN7UBX2</accession>
<proteinExistence type="predicted"/>
<organism evidence="1 2">
    <name type="scientific">Gigaspora margarita</name>
    <dbReference type="NCBI Taxonomy" id="4874"/>
    <lineage>
        <taxon>Eukaryota</taxon>
        <taxon>Fungi</taxon>
        <taxon>Fungi incertae sedis</taxon>
        <taxon>Mucoromycota</taxon>
        <taxon>Glomeromycotina</taxon>
        <taxon>Glomeromycetes</taxon>
        <taxon>Diversisporales</taxon>
        <taxon>Gigasporaceae</taxon>
        <taxon>Gigaspora</taxon>
    </lineage>
</organism>
<dbReference type="Proteomes" id="UP000789901">
    <property type="component" value="Unassembled WGS sequence"/>
</dbReference>
<comment type="caution">
    <text evidence="1">The sequence shown here is derived from an EMBL/GenBank/DDBJ whole genome shotgun (WGS) entry which is preliminary data.</text>
</comment>